<dbReference type="EMBL" id="VSRR010011341">
    <property type="protein sequence ID" value="MPC53035.1"/>
    <property type="molecule type" value="Genomic_DNA"/>
</dbReference>
<sequence>MSKKLLEELVYQCVHYTPFHSLSPLTDTVNLSSVGCPSLTGSRLNFGVMFPRGCCPPRLWRPSSARRCSFSVWVRLMVCGGAAAPIRPHFASDKPQRLISLPQTNHKASLTLAQARGGHYNHAQTDV</sequence>
<keyword evidence="2" id="KW-1185">Reference proteome</keyword>
<comment type="caution">
    <text evidence="1">The sequence shown here is derived from an EMBL/GenBank/DDBJ whole genome shotgun (WGS) entry which is preliminary data.</text>
</comment>
<gene>
    <name evidence="1" type="ORF">E2C01_046919</name>
</gene>
<name>A0A5B7G6I5_PORTR</name>
<accession>A0A5B7G6I5</accession>
<proteinExistence type="predicted"/>
<protein>
    <submittedName>
        <fullName evidence="1">Uncharacterized protein</fullName>
    </submittedName>
</protein>
<evidence type="ECO:0000313" key="2">
    <source>
        <dbReference type="Proteomes" id="UP000324222"/>
    </source>
</evidence>
<reference evidence="1 2" key="1">
    <citation type="submission" date="2019-05" db="EMBL/GenBank/DDBJ databases">
        <title>Another draft genome of Portunus trituberculatus and its Hox gene families provides insights of decapod evolution.</title>
        <authorList>
            <person name="Jeong J.-H."/>
            <person name="Song I."/>
            <person name="Kim S."/>
            <person name="Choi T."/>
            <person name="Kim D."/>
            <person name="Ryu S."/>
            <person name="Kim W."/>
        </authorList>
    </citation>
    <scope>NUCLEOTIDE SEQUENCE [LARGE SCALE GENOMIC DNA]</scope>
    <source>
        <tissue evidence="1">Muscle</tissue>
    </source>
</reference>
<dbReference type="AlphaFoldDB" id="A0A5B7G6I5"/>
<dbReference type="Proteomes" id="UP000324222">
    <property type="component" value="Unassembled WGS sequence"/>
</dbReference>
<evidence type="ECO:0000313" key="1">
    <source>
        <dbReference type="EMBL" id="MPC53035.1"/>
    </source>
</evidence>
<organism evidence="1 2">
    <name type="scientific">Portunus trituberculatus</name>
    <name type="common">Swimming crab</name>
    <name type="synonym">Neptunus trituberculatus</name>
    <dbReference type="NCBI Taxonomy" id="210409"/>
    <lineage>
        <taxon>Eukaryota</taxon>
        <taxon>Metazoa</taxon>
        <taxon>Ecdysozoa</taxon>
        <taxon>Arthropoda</taxon>
        <taxon>Crustacea</taxon>
        <taxon>Multicrustacea</taxon>
        <taxon>Malacostraca</taxon>
        <taxon>Eumalacostraca</taxon>
        <taxon>Eucarida</taxon>
        <taxon>Decapoda</taxon>
        <taxon>Pleocyemata</taxon>
        <taxon>Brachyura</taxon>
        <taxon>Eubrachyura</taxon>
        <taxon>Portunoidea</taxon>
        <taxon>Portunidae</taxon>
        <taxon>Portuninae</taxon>
        <taxon>Portunus</taxon>
    </lineage>
</organism>